<evidence type="ECO:0000256" key="3">
    <source>
        <dbReference type="ARBA" id="ARBA00022679"/>
    </source>
</evidence>
<comment type="catalytic activity">
    <reaction evidence="5 6">
        <text>alpha-D-glucose 1-phosphate + UTP + H(+) = UDP-alpha-D-glucose + diphosphate</text>
        <dbReference type="Rhea" id="RHEA:19889"/>
        <dbReference type="ChEBI" id="CHEBI:15378"/>
        <dbReference type="ChEBI" id="CHEBI:33019"/>
        <dbReference type="ChEBI" id="CHEBI:46398"/>
        <dbReference type="ChEBI" id="CHEBI:58601"/>
        <dbReference type="ChEBI" id="CHEBI:58885"/>
        <dbReference type="EC" id="2.7.7.9"/>
    </reaction>
</comment>
<evidence type="ECO:0000256" key="4">
    <source>
        <dbReference type="ARBA" id="ARBA00022695"/>
    </source>
</evidence>
<feature type="domain" description="Nucleotidyl transferase" evidence="7">
    <location>
        <begin position="12"/>
        <end position="271"/>
    </location>
</feature>
<dbReference type="NCBIfam" id="TIGR01099">
    <property type="entry name" value="galU"/>
    <property type="match status" value="1"/>
</dbReference>
<dbReference type="InterPro" id="IPR005771">
    <property type="entry name" value="GalU_uridylyltTrfase_bac/arc"/>
</dbReference>
<dbReference type="GO" id="GO:0006011">
    <property type="term" value="P:UDP-alpha-D-glucose metabolic process"/>
    <property type="evidence" value="ECO:0007669"/>
    <property type="project" value="InterPro"/>
</dbReference>
<comment type="caution">
    <text evidence="8">The sequence shown here is derived from an EMBL/GenBank/DDBJ whole genome shotgun (WGS) entry which is preliminary data.</text>
</comment>
<evidence type="ECO:0000256" key="1">
    <source>
        <dbReference type="ARBA" id="ARBA00006890"/>
    </source>
</evidence>
<keyword evidence="3 6" id="KW-0808">Transferase</keyword>
<sequence length="301" mass="33348">MVPNPEKKQVRKAVIPVAGFGTRLLPVTKSVPKELLPVVDVPAIQVVVEECVAAGIEEVILITGRGKGGVEDHFDYNFELENILEVRGKIEELERVRSISQMIRTIAIRQKKPLGLGHAILCARDVVGDEPFLVVLPDDLIGSNPPVTRQLIDVYERYGQAVVSVMPVSDEEVSRYGIITGENWAPGLHRVRGIVEKPTVELAPSNLAVIGRYLLPPVIFDMLAEVEPDASGEIQLTDALSRLSRERALVGYEFKGRRHDIGDKLGFLTANISYGLRHPEMGPRLLEYLRRKVREADEAGK</sequence>
<dbReference type="OrthoDB" id="9803306at2"/>
<dbReference type="AlphaFoldDB" id="A0A328C9A4"/>
<keyword evidence="4 6" id="KW-0548">Nucleotidyltransferase</keyword>
<organism evidence="8 9">
    <name type="scientific">Lujinxingia litoralis</name>
    <dbReference type="NCBI Taxonomy" id="2211119"/>
    <lineage>
        <taxon>Bacteria</taxon>
        <taxon>Deltaproteobacteria</taxon>
        <taxon>Bradymonadales</taxon>
        <taxon>Lujinxingiaceae</taxon>
        <taxon>Lujinxingia</taxon>
    </lineage>
</organism>
<evidence type="ECO:0000256" key="2">
    <source>
        <dbReference type="ARBA" id="ARBA00012415"/>
    </source>
</evidence>
<evidence type="ECO:0000313" key="8">
    <source>
        <dbReference type="EMBL" id="RAL22745.1"/>
    </source>
</evidence>
<dbReference type="InterPro" id="IPR029044">
    <property type="entry name" value="Nucleotide-diphossugar_trans"/>
</dbReference>
<dbReference type="EC" id="2.7.7.9" evidence="2 6"/>
<reference evidence="8 9" key="1">
    <citation type="submission" date="2018-05" db="EMBL/GenBank/DDBJ databases">
        <title>Lujinxingia marina gen. nov. sp. nov., a new facultative anaerobic member of the class Deltaproteobacteria, and proposal of Lujinxingaceae fam. nov.</title>
        <authorList>
            <person name="Li C.-M."/>
        </authorList>
    </citation>
    <scope>NUCLEOTIDE SEQUENCE [LARGE SCALE GENOMIC DNA]</scope>
    <source>
        <strain evidence="8 9">B210</strain>
    </source>
</reference>
<dbReference type="Proteomes" id="UP000249169">
    <property type="component" value="Unassembled WGS sequence"/>
</dbReference>
<dbReference type="Gene3D" id="3.90.550.10">
    <property type="entry name" value="Spore Coat Polysaccharide Biosynthesis Protein SpsA, Chain A"/>
    <property type="match status" value="1"/>
</dbReference>
<evidence type="ECO:0000313" key="9">
    <source>
        <dbReference type="Proteomes" id="UP000249169"/>
    </source>
</evidence>
<comment type="similarity">
    <text evidence="1 6">Belongs to the UDPGP type 2 family.</text>
</comment>
<evidence type="ECO:0000256" key="5">
    <source>
        <dbReference type="ARBA" id="ARBA00048128"/>
    </source>
</evidence>
<name>A0A328C9A4_9DELT</name>
<dbReference type="Pfam" id="PF00483">
    <property type="entry name" value="NTP_transferase"/>
    <property type="match status" value="1"/>
</dbReference>
<dbReference type="GO" id="GO:0003983">
    <property type="term" value="F:UTP:glucose-1-phosphate uridylyltransferase activity"/>
    <property type="evidence" value="ECO:0007669"/>
    <property type="project" value="UniProtKB-EC"/>
</dbReference>
<dbReference type="EMBL" id="QHKO01000003">
    <property type="protein sequence ID" value="RAL22745.1"/>
    <property type="molecule type" value="Genomic_DNA"/>
</dbReference>
<dbReference type="PANTHER" id="PTHR43197:SF1">
    <property type="entry name" value="UTP--GLUCOSE-1-PHOSPHATE URIDYLYLTRANSFERASE"/>
    <property type="match status" value="1"/>
</dbReference>
<keyword evidence="9" id="KW-1185">Reference proteome</keyword>
<protein>
    <recommendedName>
        <fullName evidence="2 6">UTP--glucose-1-phosphate uridylyltransferase</fullName>
        <ecNumber evidence="2 6">2.7.7.9</ecNumber>
    </recommendedName>
    <alternativeName>
        <fullName evidence="6">UDP-glucose pyrophosphorylase</fullName>
    </alternativeName>
</protein>
<dbReference type="CDD" id="cd02541">
    <property type="entry name" value="UGPase_prokaryotic"/>
    <property type="match status" value="1"/>
</dbReference>
<proteinExistence type="inferred from homology"/>
<dbReference type="PANTHER" id="PTHR43197">
    <property type="entry name" value="UTP--GLUCOSE-1-PHOSPHATE URIDYLYLTRANSFERASE"/>
    <property type="match status" value="1"/>
</dbReference>
<gene>
    <name evidence="8" type="primary">galU</name>
    <name evidence="8" type="ORF">DL240_07550</name>
</gene>
<evidence type="ECO:0000259" key="7">
    <source>
        <dbReference type="Pfam" id="PF00483"/>
    </source>
</evidence>
<dbReference type="RefSeq" id="WP_111729273.1">
    <property type="nucleotide sequence ID" value="NZ_QHKO01000003.1"/>
</dbReference>
<dbReference type="SUPFAM" id="SSF53448">
    <property type="entry name" value="Nucleotide-diphospho-sugar transferases"/>
    <property type="match status" value="1"/>
</dbReference>
<dbReference type="InterPro" id="IPR005835">
    <property type="entry name" value="NTP_transferase_dom"/>
</dbReference>
<evidence type="ECO:0000256" key="6">
    <source>
        <dbReference type="RuleBase" id="RU361259"/>
    </source>
</evidence>
<accession>A0A328C9A4</accession>